<dbReference type="InParanoid" id="A0A3N4KXP2"/>
<keyword evidence="5 10" id="KW-0964">Secreted</keyword>
<organism evidence="12 13">
    <name type="scientific">Morchella conica CCBAS932</name>
    <dbReference type="NCBI Taxonomy" id="1392247"/>
    <lineage>
        <taxon>Eukaryota</taxon>
        <taxon>Fungi</taxon>
        <taxon>Dikarya</taxon>
        <taxon>Ascomycota</taxon>
        <taxon>Pezizomycotina</taxon>
        <taxon>Pezizomycetes</taxon>
        <taxon>Pezizales</taxon>
        <taxon>Morchellaceae</taxon>
        <taxon>Morchella</taxon>
    </lineage>
</organism>
<comment type="similarity">
    <text evidence="4 10">Belongs to the polysaccharide lyase 3 family.</text>
</comment>
<dbReference type="STRING" id="1392247.A0A3N4KXP2"/>
<evidence type="ECO:0000313" key="12">
    <source>
        <dbReference type="EMBL" id="RPB14258.1"/>
    </source>
</evidence>
<proteinExistence type="inferred from homology"/>
<evidence type="ECO:0000256" key="3">
    <source>
        <dbReference type="ARBA" id="ARBA00004613"/>
    </source>
</evidence>
<dbReference type="Proteomes" id="UP000277580">
    <property type="component" value="Unassembled WGS sequence"/>
</dbReference>
<dbReference type="GO" id="GO:0030570">
    <property type="term" value="F:pectate lyase activity"/>
    <property type="evidence" value="ECO:0007669"/>
    <property type="project" value="UniProtKB-UniRule"/>
</dbReference>
<dbReference type="Gene3D" id="2.160.20.10">
    <property type="entry name" value="Single-stranded right-handed beta-helix, Pectin lyase-like"/>
    <property type="match status" value="1"/>
</dbReference>
<evidence type="ECO:0000313" key="13">
    <source>
        <dbReference type="Proteomes" id="UP000277580"/>
    </source>
</evidence>
<evidence type="ECO:0000256" key="2">
    <source>
        <dbReference type="ARBA" id="ARBA00001913"/>
    </source>
</evidence>
<keyword evidence="8 10" id="KW-0456">Lyase</keyword>
<evidence type="ECO:0000256" key="8">
    <source>
        <dbReference type="ARBA" id="ARBA00023239"/>
    </source>
</evidence>
<dbReference type="InterPro" id="IPR011050">
    <property type="entry name" value="Pectin_lyase_fold/virulence"/>
</dbReference>
<reference evidence="12 13" key="1">
    <citation type="journal article" date="2018" name="Nat. Ecol. Evol.">
        <title>Pezizomycetes genomes reveal the molecular basis of ectomycorrhizal truffle lifestyle.</title>
        <authorList>
            <person name="Murat C."/>
            <person name="Payen T."/>
            <person name="Noel B."/>
            <person name="Kuo A."/>
            <person name="Morin E."/>
            <person name="Chen J."/>
            <person name="Kohler A."/>
            <person name="Krizsan K."/>
            <person name="Balestrini R."/>
            <person name="Da Silva C."/>
            <person name="Montanini B."/>
            <person name="Hainaut M."/>
            <person name="Levati E."/>
            <person name="Barry K.W."/>
            <person name="Belfiori B."/>
            <person name="Cichocki N."/>
            <person name="Clum A."/>
            <person name="Dockter R.B."/>
            <person name="Fauchery L."/>
            <person name="Guy J."/>
            <person name="Iotti M."/>
            <person name="Le Tacon F."/>
            <person name="Lindquist E.A."/>
            <person name="Lipzen A."/>
            <person name="Malagnac F."/>
            <person name="Mello A."/>
            <person name="Molinier V."/>
            <person name="Miyauchi S."/>
            <person name="Poulain J."/>
            <person name="Riccioni C."/>
            <person name="Rubini A."/>
            <person name="Sitrit Y."/>
            <person name="Splivallo R."/>
            <person name="Traeger S."/>
            <person name="Wang M."/>
            <person name="Zifcakova L."/>
            <person name="Wipf D."/>
            <person name="Zambonelli A."/>
            <person name="Paolocci F."/>
            <person name="Nowrousian M."/>
            <person name="Ottonello S."/>
            <person name="Baldrian P."/>
            <person name="Spatafora J.W."/>
            <person name="Henrissat B."/>
            <person name="Nagy L.G."/>
            <person name="Aury J.M."/>
            <person name="Wincker P."/>
            <person name="Grigoriev I.V."/>
            <person name="Bonfante P."/>
            <person name="Martin F.M."/>
        </authorList>
    </citation>
    <scope>NUCLEOTIDE SEQUENCE [LARGE SCALE GENOMIC DNA]</scope>
    <source>
        <strain evidence="12 13">CCBAS932</strain>
    </source>
</reference>
<gene>
    <name evidence="12" type="ORF">P167DRAFT_62371</name>
</gene>
<evidence type="ECO:0000256" key="9">
    <source>
        <dbReference type="ARBA" id="ARBA00025679"/>
    </source>
</evidence>
<protein>
    <recommendedName>
        <fullName evidence="10">Pectate lyase</fullName>
        <ecNumber evidence="10">4.2.2.2</ecNumber>
    </recommendedName>
</protein>
<evidence type="ECO:0000256" key="6">
    <source>
        <dbReference type="ARBA" id="ARBA00022729"/>
    </source>
</evidence>
<evidence type="ECO:0000256" key="1">
    <source>
        <dbReference type="ARBA" id="ARBA00000695"/>
    </source>
</evidence>
<keyword evidence="7 10" id="KW-0106">Calcium</keyword>
<evidence type="ECO:0000256" key="4">
    <source>
        <dbReference type="ARBA" id="ARBA00006463"/>
    </source>
</evidence>
<evidence type="ECO:0000256" key="5">
    <source>
        <dbReference type="ARBA" id="ARBA00022525"/>
    </source>
</evidence>
<feature type="chain" id="PRO_5025084409" description="Pectate lyase" evidence="10">
    <location>
        <begin position="17"/>
        <end position="300"/>
    </location>
</feature>
<evidence type="ECO:0000256" key="11">
    <source>
        <dbReference type="SAM" id="MobiDB-lite"/>
    </source>
</evidence>
<dbReference type="OrthoDB" id="441042at2759"/>
<dbReference type="GO" id="GO:0005576">
    <property type="term" value="C:extracellular region"/>
    <property type="evidence" value="ECO:0007669"/>
    <property type="project" value="UniProtKB-SubCell"/>
</dbReference>
<dbReference type="PANTHER" id="PTHR33407">
    <property type="entry name" value="PECTATE LYASE F-RELATED"/>
    <property type="match status" value="1"/>
</dbReference>
<dbReference type="PANTHER" id="PTHR33407:SF9">
    <property type="entry name" value="PECTATE LYASE F-RELATED"/>
    <property type="match status" value="1"/>
</dbReference>
<comment type="cofactor">
    <cofactor evidence="2 10">
        <name>Ca(2+)</name>
        <dbReference type="ChEBI" id="CHEBI:29108"/>
    </cofactor>
</comment>
<keyword evidence="6 10" id="KW-0732">Signal</keyword>
<dbReference type="InterPro" id="IPR012334">
    <property type="entry name" value="Pectin_lyas_fold"/>
</dbReference>
<evidence type="ECO:0000256" key="7">
    <source>
        <dbReference type="ARBA" id="ARBA00022837"/>
    </source>
</evidence>
<sequence length="300" mass="32766">MHTTLLLLLAASSALARPSSSSLHRRQSQGDAAQGASDATQGDLGGRPPPEFAYPVIDFPNPSREDTVVFESAYYVQPGEIFDGGMKRYERAEGSCNEQAEGTDADTVFNLLPGATLRNVVIGKHQAEGVHALGDAWVENVWWEDVCEDALTSKGLNTQLRVIGGGARNATDKIFQDNSLGGKFNITGFYADTFGTFYQSCGNCLNQAKRNATVQNVIAVNGNRMAIINPNFGDEFRIKDSQLKNVKTICDKEIGNNVQTVPYWIGTGTDLKYCLYNETTDKLVEFNGTANTVYWPENEA</sequence>
<dbReference type="EMBL" id="ML119118">
    <property type="protein sequence ID" value="RPB14258.1"/>
    <property type="molecule type" value="Genomic_DNA"/>
</dbReference>
<accession>A0A3N4KXP2</accession>
<dbReference type="InterPro" id="IPR004898">
    <property type="entry name" value="Pectate_lyase_PlyH/PlyE-like"/>
</dbReference>
<evidence type="ECO:0000256" key="10">
    <source>
        <dbReference type="RuleBase" id="RU367009"/>
    </source>
</evidence>
<feature type="signal peptide" evidence="10">
    <location>
        <begin position="1"/>
        <end position="16"/>
    </location>
</feature>
<keyword evidence="13" id="KW-1185">Reference proteome</keyword>
<dbReference type="EC" id="4.2.2.2" evidence="10"/>
<dbReference type="Pfam" id="PF03211">
    <property type="entry name" value="Pectate_lyase"/>
    <property type="match status" value="1"/>
</dbReference>
<feature type="region of interest" description="Disordered" evidence="11">
    <location>
        <begin position="18"/>
        <end position="55"/>
    </location>
</feature>
<comment type="function">
    <text evidence="9 10">Pectinolytic enzyme consist of four classes of enzymes: pectin lyase, polygalacturonase, pectin methylesterase and rhamnogalacturonase. Among pectinolytic enzymes, pectin lyase is the most important in depolymerization of pectin, since it cleaves internal glycosidic bonds of highly methylated pectins. Favors pectate, the anion, over pectin, the methyl ester.</text>
</comment>
<comment type="subcellular location">
    <subcellularLocation>
        <location evidence="3 10">Secreted</location>
    </subcellularLocation>
</comment>
<dbReference type="SUPFAM" id="SSF51126">
    <property type="entry name" value="Pectin lyase-like"/>
    <property type="match status" value="1"/>
</dbReference>
<comment type="catalytic activity">
    <reaction evidence="1 10">
        <text>Eliminative cleavage of (1-&gt;4)-alpha-D-galacturonan to give oligosaccharides with 4-deoxy-alpha-D-galact-4-enuronosyl groups at their non-reducing ends.</text>
        <dbReference type="EC" id="4.2.2.2"/>
    </reaction>
</comment>
<dbReference type="AlphaFoldDB" id="A0A3N4KXP2"/>
<dbReference type="GO" id="GO:0045490">
    <property type="term" value="P:pectin catabolic process"/>
    <property type="evidence" value="ECO:0007669"/>
    <property type="project" value="TreeGrafter"/>
</dbReference>
<name>A0A3N4KXP2_9PEZI</name>